<sequence length="509" mass="58615">MSIVKQRNLIRRESMSSNASGEISFIYKEDINNLPIENTYELPASLPTAAAPRAPPLRQNITMASNDALADLVRALQTLGGRGGGDNYITDQARESRSGKVPVEIRTSFVRVIDVDTCKQHFEAEIFLQARWQEPALAGMSQLELDDIDLRGYWDPLLRINNIVGDLHESKKWRKAMQTEPGCQNPSIIFRQRARGTFVEPLELKNFPVDVQALTLKVISDRGNKEIAFVEDSKEISCVSTDNFTDELEWLIYEHVDTTIHNHSKAEEYYAETHGKVTMGDIIQHPSVDFKCHVARRPGYFLWNIILVIGFMERQKMVDKDEEYYYRLLKFRERRGRRSQQAPPTSSRVRPAPREKPKIVYINADKQNDLSDLLPQRLKKPKKQKPMTMPPPNFPPREGEKVFTINRESELRKATPRLPSAKSRKTETKRPKRRGAENTTEKGYELTANKTPGRILQHEVDAYEVEVENKRTLEKKKKTQGRVGRTWRPKVKTPPVTFISRGGRLYEAY</sequence>
<reference evidence="4" key="3">
    <citation type="submission" date="2015-06" db="UniProtKB">
        <authorList>
            <consortium name="EnsemblMetazoa"/>
        </authorList>
    </citation>
    <scope>IDENTIFICATION</scope>
</reference>
<dbReference type="EnsemblMetazoa" id="CapteT226672">
    <property type="protein sequence ID" value="CapteP226672"/>
    <property type="gene ID" value="CapteG226672"/>
</dbReference>
<gene>
    <name evidence="3" type="ORF">CAPTEDRAFT_226672</name>
</gene>
<accession>R7VKQ9</accession>
<dbReference type="OrthoDB" id="203862at2759"/>
<organism evidence="3">
    <name type="scientific">Capitella teleta</name>
    <name type="common">Polychaete worm</name>
    <dbReference type="NCBI Taxonomy" id="283909"/>
    <lineage>
        <taxon>Eukaryota</taxon>
        <taxon>Metazoa</taxon>
        <taxon>Spiralia</taxon>
        <taxon>Lophotrochozoa</taxon>
        <taxon>Annelida</taxon>
        <taxon>Polychaeta</taxon>
        <taxon>Sedentaria</taxon>
        <taxon>Scolecida</taxon>
        <taxon>Capitellidae</taxon>
        <taxon>Capitella</taxon>
    </lineage>
</organism>
<evidence type="ECO:0000313" key="5">
    <source>
        <dbReference type="Proteomes" id="UP000014760"/>
    </source>
</evidence>
<name>R7VKQ9_CAPTE</name>
<dbReference type="EMBL" id="KB292772">
    <property type="protein sequence ID" value="ELU16975.1"/>
    <property type="molecule type" value="Genomic_DNA"/>
</dbReference>
<dbReference type="Gene3D" id="2.70.170.10">
    <property type="entry name" value="Neurotransmitter-gated ion-channel ligand-binding domain"/>
    <property type="match status" value="1"/>
</dbReference>
<reference evidence="5" key="1">
    <citation type="submission" date="2012-12" db="EMBL/GenBank/DDBJ databases">
        <authorList>
            <person name="Hellsten U."/>
            <person name="Grimwood J."/>
            <person name="Chapman J.A."/>
            <person name="Shapiro H."/>
            <person name="Aerts A."/>
            <person name="Otillar R.P."/>
            <person name="Terry A.Y."/>
            <person name="Boore J.L."/>
            <person name="Simakov O."/>
            <person name="Marletaz F."/>
            <person name="Cho S.-J."/>
            <person name="Edsinger-Gonzales E."/>
            <person name="Havlak P."/>
            <person name="Kuo D.-H."/>
            <person name="Larsson T."/>
            <person name="Lv J."/>
            <person name="Arendt D."/>
            <person name="Savage R."/>
            <person name="Osoegawa K."/>
            <person name="de Jong P."/>
            <person name="Lindberg D.R."/>
            <person name="Seaver E.C."/>
            <person name="Weisblat D.A."/>
            <person name="Putnam N.H."/>
            <person name="Grigoriev I.V."/>
            <person name="Rokhsar D.S."/>
        </authorList>
    </citation>
    <scope>NUCLEOTIDE SEQUENCE</scope>
    <source>
        <strain evidence="5">I ESC-2004</strain>
    </source>
</reference>
<keyword evidence="5" id="KW-1185">Reference proteome</keyword>
<dbReference type="GO" id="GO:0005230">
    <property type="term" value="F:extracellular ligand-gated monoatomic ion channel activity"/>
    <property type="evidence" value="ECO:0007669"/>
    <property type="project" value="InterPro"/>
</dbReference>
<reference evidence="3 5" key="2">
    <citation type="journal article" date="2013" name="Nature">
        <title>Insights into bilaterian evolution from three spiralian genomes.</title>
        <authorList>
            <person name="Simakov O."/>
            <person name="Marletaz F."/>
            <person name="Cho S.J."/>
            <person name="Edsinger-Gonzales E."/>
            <person name="Havlak P."/>
            <person name="Hellsten U."/>
            <person name="Kuo D.H."/>
            <person name="Larsson T."/>
            <person name="Lv J."/>
            <person name="Arendt D."/>
            <person name="Savage R."/>
            <person name="Osoegawa K."/>
            <person name="de Jong P."/>
            <person name="Grimwood J."/>
            <person name="Chapman J.A."/>
            <person name="Shapiro H."/>
            <person name="Aerts A."/>
            <person name="Otillar R.P."/>
            <person name="Terry A.Y."/>
            <person name="Boore J.L."/>
            <person name="Grigoriev I.V."/>
            <person name="Lindberg D.R."/>
            <person name="Seaver E.C."/>
            <person name="Weisblat D.A."/>
            <person name="Putnam N.H."/>
            <person name="Rokhsar D.S."/>
        </authorList>
    </citation>
    <scope>NUCLEOTIDE SEQUENCE</scope>
    <source>
        <strain evidence="3 5">I ESC-2004</strain>
    </source>
</reference>
<protein>
    <recommendedName>
        <fullName evidence="2">Neurotransmitter-gated ion-channel ligand-binding domain-containing protein</fullName>
    </recommendedName>
</protein>
<dbReference type="Pfam" id="PF02931">
    <property type="entry name" value="Neur_chan_LBD"/>
    <property type="match status" value="1"/>
</dbReference>
<dbReference type="GO" id="GO:0016020">
    <property type="term" value="C:membrane"/>
    <property type="evidence" value="ECO:0007669"/>
    <property type="project" value="InterPro"/>
</dbReference>
<feature type="domain" description="Neurotransmitter-gated ion-channel ligand-binding" evidence="2">
    <location>
        <begin position="96"/>
        <end position="278"/>
    </location>
</feature>
<evidence type="ECO:0000256" key="1">
    <source>
        <dbReference type="SAM" id="MobiDB-lite"/>
    </source>
</evidence>
<dbReference type="InterPro" id="IPR006202">
    <property type="entry name" value="Neur_chan_lig-bd"/>
</dbReference>
<feature type="compositionally biased region" description="Basic and acidic residues" evidence="1">
    <location>
        <begin position="424"/>
        <end position="442"/>
    </location>
</feature>
<proteinExistence type="predicted"/>
<evidence type="ECO:0000259" key="2">
    <source>
        <dbReference type="Pfam" id="PF02931"/>
    </source>
</evidence>
<dbReference type="EMBL" id="AMQN01017133">
    <property type="status" value="NOT_ANNOTATED_CDS"/>
    <property type="molecule type" value="Genomic_DNA"/>
</dbReference>
<feature type="compositionally biased region" description="Polar residues" evidence="1">
    <location>
        <begin position="339"/>
        <end position="348"/>
    </location>
</feature>
<feature type="region of interest" description="Disordered" evidence="1">
    <location>
        <begin position="335"/>
        <end position="442"/>
    </location>
</feature>
<feature type="compositionally biased region" description="Basic and acidic residues" evidence="1">
    <location>
        <begin position="397"/>
        <end position="413"/>
    </location>
</feature>
<dbReference type="Proteomes" id="UP000014760">
    <property type="component" value="Unassembled WGS sequence"/>
</dbReference>
<dbReference type="InterPro" id="IPR036734">
    <property type="entry name" value="Neur_chan_lig-bd_sf"/>
</dbReference>
<dbReference type="SUPFAM" id="SSF63712">
    <property type="entry name" value="Nicotinic receptor ligand binding domain-like"/>
    <property type="match status" value="1"/>
</dbReference>
<evidence type="ECO:0000313" key="3">
    <source>
        <dbReference type="EMBL" id="ELU16975.1"/>
    </source>
</evidence>
<dbReference type="AlphaFoldDB" id="R7VKQ9"/>
<dbReference type="HOGENOM" id="CLU_535568_0_0_1"/>
<evidence type="ECO:0000313" key="4">
    <source>
        <dbReference type="EnsemblMetazoa" id="CapteP226672"/>
    </source>
</evidence>